<dbReference type="PANTHER" id="PTHR33507:SF3">
    <property type="entry name" value="INNER MEMBRANE PROTEIN YBBJ"/>
    <property type="match status" value="1"/>
</dbReference>
<dbReference type="Pfam" id="PF01957">
    <property type="entry name" value="NfeD"/>
    <property type="match status" value="1"/>
</dbReference>
<evidence type="ECO:0000256" key="3">
    <source>
        <dbReference type="ARBA" id="ARBA00022989"/>
    </source>
</evidence>
<evidence type="ECO:0000256" key="5">
    <source>
        <dbReference type="SAM" id="Phobius"/>
    </source>
</evidence>
<comment type="subcellular location">
    <subcellularLocation>
        <location evidence="1">Membrane</location>
        <topology evidence="1">Multi-pass membrane protein</topology>
    </subcellularLocation>
</comment>
<gene>
    <name evidence="7" type="ORF">2168</name>
</gene>
<dbReference type="SUPFAM" id="SSF141322">
    <property type="entry name" value="NfeD domain-like"/>
    <property type="match status" value="1"/>
</dbReference>
<dbReference type="OrthoDB" id="5054at2"/>
<dbReference type="GO" id="GO:0005886">
    <property type="term" value="C:plasma membrane"/>
    <property type="evidence" value="ECO:0007669"/>
    <property type="project" value="TreeGrafter"/>
</dbReference>
<dbReference type="Gene3D" id="2.40.50.140">
    <property type="entry name" value="Nucleic acid-binding proteins"/>
    <property type="match status" value="1"/>
</dbReference>
<dbReference type="InterPro" id="IPR012340">
    <property type="entry name" value="NA-bd_OB-fold"/>
</dbReference>
<dbReference type="InterPro" id="IPR052165">
    <property type="entry name" value="Membrane_assoc_protease"/>
</dbReference>
<organism evidence="7 8">
    <name type="scientific">Syntrophomonas zehnderi OL-4</name>
    <dbReference type="NCBI Taxonomy" id="690567"/>
    <lineage>
        <taxon>Bacteria</taxon>
        <taxon>Bacillati</taxon>
        <taxon>Bacillota</taxon>
        <taxon>Clostridia</taxon>
        <taxon>Eubacteriales</taxon>
        <taxon>Syntrophomonadaceae</taxon>
        <taxon>Syntrophomonas</taxon>
    </lineage>
</organism>
<dbReference type="InterPro" id="IPR002810">
    <property type="entry name" value="NfeD-like_C"/>
</dbReference>
<keyword evidence="4 5" id="KW-0472">Membrane</keyword>
<name>A0A0E4C9A4_9FIRM</name>
<feature type="transmembrane region" description="Helical" evidence="5">
    <location>
        <begin position="7"/>
        <end position="37"/>
    </location>
</feature>
<protein>
    <submittedName>
        <fullName evidence="7">Voltage-dependent channel, four helix bundle domain</fullName>
    </submittedName>
</protein>
<evidence type="ECO:0000313" key="7">
    <source>
        <dbReference type="EMBL" id="CFX90560.1"/>
    </source>
</evidence>
<dbReference type="PANTHER" id="PTHR33507">
    <property type="entry name" value="INNER MEMBRANE PROTEIN YBBJ"/>
    <property type="match status" value="1"/>
</dbReference>
<evidence type="ECO:0000259" key="6">
    <source>
        <dbReference type="Pfam" id="PF01957"/>
    </source>
</evidence>
<sequence>MTTAQWIIIAVICGTIEIFTLGLWFLWFALAALLVAIGVRVEWFNSVEVQLLIFALVSIILIILTRPLAVKLFKTKDTTSNVKALIGQHGIAMSRITPLSFGQVKVNGEIWSAISDQPIEANTRIEVTGIDGVKLLVKTAVPEFKSS</sequence>
<evidence type="ECO:0000256" key="4">
    <source>
        <dbReference type="ARBA" id="ARBA00023136"/>
    </source>
</evidence>
<proteinExistence type="predicted"/>
<keyword evidence="3 5" id="KW-1133">Transmembrane helix</keyword>
<dbReference type="Proteomes" id="UP000045545">
    <property type="component" value="Unassembled WGS sequence"/>
</dbReference>
<dbReference type="STRING" id="690567.2168"/>
<keyword evidence="8" id="KW-1185">Reference proteome</keyword>
<evidence type="ECO:0000256" key="1">
    <source>
        <dbReference type="ARBA" id="ARBA00004141"/>
    </source>
</evidence>
<feature type="domain" description="NfeD-like C-terminal" evidence="6">
    <location>
        <begin position="83"/>
        <end position="138"/>
    </location>
</feature>
<evidence type="ECO:0000313" key="8">
    <source>
        <dbReference type="Proteomes" id="UP000045545"/>
    </source>
</evidence>
<dbReference type="RefSeq" id="WP_046498746.1">
    <property type="nucleotide sequence ID" value="NZ_CGIH01000036.1"/>
</dbReference>
<keyword evidence="2 5" id="KW-0812">Transmembrane</keyword>
<dbReference type="EMBL" id="CGIH01000036">
    <property type="protein sequence ID" value="CFX90560.1"/>
    <property type="molecule type" value="Genomic_DNA"/>
</dbReference>
<reference evidence="7 8" key="1">
    <citation type="submission" date="2015-03" db="EMBL/GenBank/DDBJ databases">
        <authorList>
            <person name="Murphy D."/>
        </authorList>
    </citation>
    <scope>NUCLEOTIDE SEQUENCE [LARGE SCALE GENOMIC DNA]</scope>
    <source>
        <strain evidence="7 8">OL-4</strain>
    </source>
</reference>
<dbReference type="AlphaFoldDB" id="A0A0E4C9A4"/>
<feature type="transmembrane region" description="Helical" evidence="5">
    <location>
        <begin position="49"/>
        <end position="69"/>
    </location>
</feature>
<accession>A0A0E4C9A4</accession>
<evidence type="ECO:0000256" key="2">
    <source>
        <dbReference type="ARBA" id="ARBA00022692"/>
    </source>
</evidence>